<gene>
    <name evidence="1" type="ORF">M569_03803</name>
</gene>
<comment type="caution">
    <text evidence="1">The sequence shown here is derived from an EMBL/GenBank/DDBJ whole genome shotgun (WGS) entry which is preliminary data.</text>
</comment>
<evidence type="ECO:0000313" key="1">
    <source>
        <dbReference type="EMBL" id="EPS70958.1"/>
    </source>
</evidence>
<keyword evidence="2" id="KW-1185">Reference proteome</keyword>
<name>S8E5A5_9LAMI</name>
<accession>S8E5A5</accession>
<dbReference type="EMBL" id="AUSU01001463">
    <property type="protein sequence ID" value="EPS70958.1"/>
    <property type="molecule type" value="Genomic_DNA"/>
</dbReference>
<proteinExistence type="predicted"/>
<reference evidence="1 2" key="1">
    <citation type="journal article" date="2013" name="BMC Genomics">
        <title>The miniature genome of a carnivorous plant Genlisea aurea contains a low number of genes and short non-coding sequences.</title>
        <authorList>
            <person name="Leushkin E.V."/>
            <person name="Sutormin R.A."/>
            <person name="Nabieva E.R."/>
            <person name="Penin A.A."/>
            <person name="Kondrashov A.S."/>
            <person name="Logacheva M.D."/>
        </authorList>
    </citation>
    <scope>NUCLEOTIDE SEQUENCE [LARGE SCALE GENOMIC DNA]</scope>
</reference>
<protein>
    <submittedName>
        <fullName evidence="1">Uncharacterized protein</fullName>
    </submittedName>
</protein>
<dbReference type="AlphaFoldDB" id="S8E5A5"/>
<organism evidence="1 2">
    <name type="scientific">Genlisea aurea</name>
    <dbReference type="NCBI Taxonomy" id="192259"/>
    <lineage>
        <taxon>Eukaryota</taxon>
        <taxon>Viridiplantae</taxon>
        <taxon>Streptophyta</taxon>
        <taxon>Embryophyta</taxon>
        <taxon>Tracheophyta</taxon>
        <taxon>Spermatophyta</taxon>
        <taxon>Magnoliopsida</taxon>
        <taxon>eudicotyledons</taxon>
        <taxon>Gunneridae</taxon>
        <taxon>Pentapetalae</taxon>
        <taxon>asterids</taxon>
        <taxon>lamiids</taxon>
        <taxon>Lamiales</taxon>
        <taxon>Lentibulariaceae</taxon>
        <taxon>Genlisea</taxon>
    </lineage>
</organism>
<evidence type="ECO:0000313" key="2">
    <source>
        <dbReference type="Proteomes" id="UP000015453"/>
    </source>
</evidence>
<dbReference type="Proteomes" id="UP000015453">
    <property type="component" value="Unassembled WGS sequence"/>
</dbReference>
<sequence length="179" mass="19574">MTLLPGSSPSSQCGKPSVLVMSELLKPATGSQVFNDSTWEEAFGDSRASLDELKPAVMEEGRADAECFIETELNEPVFGHLHSLPAPTVLPYSSGDGAESSGEEMVNAEATTNQNDNHPFLFKNLSPYCSEMNLLPENDVDAYSDQQHVPKRMRITPNECSTAEEDDAGCHFVKKDLYL</sequence>